<proteinExistence type="predicted"/>
<comment type="caution">
    <text evidence="2">The sequence shown here is derived from an EMBL/GenBank/DDBJ whole genome shotgun (WGS) entry which is preliminary data.</text>
</comment>
<sequence>WKDVRVGDIMHLSCNEIIPADLVVLNSSDEYGICFIESSNLDGESNLKQRQSVKGLAVDDKFEVKKFDYMMEIGAPSTKIYHFTGSIPLQSGERVPLTKDNLLLRDCTLRNTDYIEGIVVY</sequence>
<dbReference type="EMBL" id="JARKIK010000035">
    <property type="protein sequence ID" value="KAK8739943.1"/>
    <property type="molecule type" value="Genomic_DNA"/>
</dbReference>
<dbReference type="GO" id="GO:0140326">
    <property type="term" value="F:ATPase-coupled intramembrane lipid transporter activity"/>
    <property type="evidence" value="ECO:0007669"/>
    <property type="project" value="TreeGrafter"/>
</dbReference>
<dbReference type="GO" id="GO:0005886">
    <property type="term" value="C:plasma membrane"/>
    <property type="evidence" value="ECO:0007669"/>
    <property type="project" value="TreeGrafter"/>
</dbReference>
<evidence type="ECO:0000259" key="1">
    <source>
        <dbReference type="Pfam" id="PF00122"/>
    </source>
</evidence>
<feature type="non-terminal residue" evidence="2">
    <location>
        <position position="121"/>
    </location>
</feature>
<evidence type="ECO:0000313" key="2">
    <source>
        <dbReference type="EMBL" id="KAK8739943.1"/>
    </source>
</evidence>
<accession>A0AAW0XKU5</accession>
<dbReference type="Pfam" id="PF00122">
    <property type="entry name" value="E1-E2_ATPase"/>
    <property type="match status" value="1"/>
</dbReference>
<organism evidence="2 3">
    <name type="scientific">Cherax quadricarinatus</name>
    <name type="common">Australian red claw crayfish</name>
    <dbReference type="NCBI Taxonomy" id="27406"/>
    <lineage>
        <taxon>Eukaryota</taxon>
        <taxon>Metazoa</taxon>
        <taxon>Ecdysozoa</taxon>
        <taxon>Arthropoda</taxon>
        <taxon>Crustacea</taxon>
        <taxon>Multicrustacea</taxon>
        <taxon>Malacostraca</taxon>
        <taxon>Eumalacostraca</taxon>
        <taxon>Eucarida</taxon>
        <taxon>Decapoda</taxon>
        <taxon>Pleocyemata</taxon>
        <taxon>Astacidea</taxon>
        <taxon>Parastacoidea</taxon>
        <taxon>Parastacidae</taxon>
        <taxon>Cherax</taxon>
    </lineage>
</organism>
<name>A0AAW0XKU5_CHEQU</name>
<dbReference type="InterPro" id="IPR059000">
    <property type="entry name" value="ATPase_P-type_domA"/>
</dbReference>
<protein>
    <recommendedName>
        <fullName evidence="1">P-type ATPase A domain-containing protein</fullName>
    </recommendedName>
</protein>
<dbReference type="Proteomes" id="UP001445076">
    <property type="component" value="Unassembled WGS sequence"/>
</dbReference>
<dbReference type="GO" id="GO:0045332">
    <property type="term" value="P:phospholipid translocation"/>
    <property type="evidence" value="ECO:0007669"/>
    <property type="project" value="TreeGrafter"/>
</dbReference>
<dbReference type="PANTHER" id="PTHR24092">
    <property type="entry name" value="PROBABLE PHOSPHOLIPID-TRANSPORTING ATPASE"/>
    <property type="match status" value="1"/>
</dbReference>
<evidence type="ECO:0000313" key="3">
    <source>
        <dbReference type="Proteomes" id="UP001445076"/>
    </source>
</evidence>
<dbReference type="AlphaFoldDB" id="A0AAW0XKU5"/>
<feature type="non-terminal residue" evidence="2">
    <location>
        <position position="1"/>
    </location>
</feature>
<feature type="domain" description="P-type ATPase A" evidence="1">
    <location>
        <begin position="2"/>
        <end position="50"/>
    </location>
</feature>
<dbReference type="PANTHER" id="PTHR24092:SF218">
    <property type="entry name" value="PHOSPHOLIPID-TRANSPORTING ATPASE"/>
    <property type="match status" value="1"/>
</dbReference>
<gene>
    <name evidence="2" type="ORF">OTU49_003276</name>
</gene>
<dbReference type="Gene3D" id="2.70.150.10">
    <property type="entry name" value="Calcium-transporting ATPase, cytoplasmic transduction domain A"/>
    <property type="match status" value="1"/>
</dbReference>
<dbReference type="SUPFAM" id="SSF81653">
    <property type="entry name" value="Calcium ATPase, transduction domain A"/>
    <property type="match status" value="1"/>
</dbReference>
<reference evidence="2 3" key="1">
    <citation type="journal article" date="2024" name="BMC Genomics">
        <title>Genome assembly of redclaw crayfish (Cherax quadricarinatus) provides insights into its immune adaptation and hypoxia tolerance.</title>
        <authorList>
            <person name="Liu Z."/>
            <person name="Zheng J."/>
            <person name="Li H."/>
            <person name="Fang K."/>
            <person name="Wang S."/>
            <person name="He J."/>
            <person name="Zhou D."/>
            <person name="Weng S."/>
            <person name="Chi M."/>
            <person name="Gu Z."/>
            <person name="He J."/>
            <person name="Li F."/>
            <person name="Wang M."/>
        </authorList>
    </citation>
    <scope>NUCLEOTIDE SEQUENCE [LARGE SCALE GENOMIC DNA]</scope>
    <source>
        <strain evidence="2">ZL_2023a</strain>
    </source>
</reference>
<dbReference type="InterPro" id="IPR008250">
    <property type="entry name" value="ATPase_P-typ_transduc_dom_A_sf"/>
</dbReference>
<keyword evidence="3" id="KW-1185">Reference proteome</keyword>